<gene>
    <name evidence="3" type="ORF">RM540_03470</name>
</gene>
<dbReference type="RefSeq" id="WP_311662132.1">
    <property type="nucleotide sequence ID" value="NZ_JAVRHT010000005.1"/>
</dbReference>
<evidence type="ECO:0000256" key="2">
    <source>
        <dbReference type="ARBA" id="ARBA00008424"/>
    </source>
</evidence>
<reference evidence="3 4" key="1">
    <citation type="submission" date="2023-09" db="EMBL/GenBank/DDBJ databases">
        <authorList>
            <person name="Rey-Velasco X."/>
        </authorList>
    </citation>
    <scope>NUCLEOTIDE SEQUENCE [LARGE SCALE GENOMIC DNA]</scope>
    <source>
        <strain evidence="3 4">F394</strain>
    </source>
</reference>
<organism evidence="3 4">
    <name type="scientific">Rubrivirga litoralis</name>
    <dbReference type="NCBI Taxonomy" id="3075598"/>
    <lineage>
        <taxon>Bacteria</taxon>
        <taxon>Pseudomonadati</taxon>
        <taxon>Rhodothermota</taxon>
        <taxon>Rhodothermia</taxon>
        <taxon>Rhodothermales</taxon>
        <taxon>Rubricoccaceae</taxon>
        <taxon>Rubrivirga</taxon>
    </lineage>
</organism>
<dbReference type="InterPro" id="IPR010886">
    <property type="entry name" value="Hc1"/>
</dbReference>
<protein>
    <submittedName>
        <fullName evidence="3">Histone H1</fullName>
    </submittedName>
</protein>
<accession>A0ABU3BND9</accession>
<dbReference type="Pfam" id="PF07432">
    <property type="entry name" value="Hc1"/>
    <property type="match status" value="1"/>
</dbReference>
<comment type="function">
    <text evidence="1">Might have a role analogous to that of eukaryotic histone proteins.</text>
</comment>
<evidence type="ECO:0000313" key="4">
    <source>
        <dbReference type="Proteomes" id="UP001267426"/>
    </source>
</evidence>
<name>A0ABU3BND9_9BACT</name>
<evidence type="ECO:0000256" key="1">
    <source>
        <dbReference type="ARBA" id="ARBA00002333"/>
    </source>
</evidence>
<comment type="caution">
    <text evidence="3">The sequence shown here is derived from an EMBL/GenBank/DDBJ whole genome shotgun (WGS) entry which is preliminary data.</text>
</comment>
<evidence type="ECO:0000313" key="3">
    <source>
        <dbReference type="EMBL" id="MDT0630796.1"/>
    </source>
</evidence>
<dbReference type="EMBL" id="JAVRHT010000005">
    <property type="protein sequence ID" value="MDT0630796.1"/>
    <property type="molecule type" value="Genomic_DNA"/>
</dbReference>
<proteinExistence type="inferred from homology"/>
<dbReference type="Proteomes" id="UP001267426">
    <property type="component" value="Unassembled WGS sequence"/>
</dbReference>
<comment type="similarity">
    <text evidence="2">Belongs to the histone H1/H5 family. HCT subfamily.</text>
</comment>
<sequence>MAQSMYNKLQEHVASLEDDFSKFYDKSNKAAGTRVRKGMQELKQMAQDIRTDVQDKKNAEG</sequence>
<keyword evidence="4" id="KW-1185">Reference proteome</keyword>